<proteinExistence type="predicted"/>
<dbReference type="Proteomes" id="UP000295285">
    <property type="component" value="Unassembled WGS sequence"/>
</dbReference>
<dbReference type="InterPro" id="IPR059208">
    <property type="entry name" value="ATP_synth_asu_put"/>
</dbReference>
<evidence type="ECO:0008006" key="3">
    <source>
        <dbReference type="Google" id="ProtNLM"/>
    </source>
</evidence>
<evidence type="ECO:0000313" key="1">
    <source>
        <dbReference type="EMBL" id="TCW53161.1"/>
    </source>
</evidence>
<comment type="caution">
    <text evidence="1">The sequence shown here is derived from an EMBL/GenBank/DDBJ whole genome shotgun (WGS) entry which is preliminary data.</text>
</comment>
<dbReference type="NCBIfam" id="NF005260">
    <property type="entry name" value="PRK06763.1"/>
    <property type="match status" value="1"/>
</dbReference>
<organism evidence="1 2">
    <name type="scientific">Bacillus thuringiensis</name>
    <dbReference type="NCBI Taxonomy" id="1428"/>
    <lineage>
        <taxon>Bacteria</taxon>
        <taxon>Bacillati</taxon>
        <taxon>Bacillota</taxon>
        <taxon>Bacilli</taxon>
        <taxon>Bacillales</taxon>
        <taxon>Bacillaceae</taxon>
        <taxon>Bacillus</taxon>
        <taxon>Bacillus cereus group</taxon>
    </lineage>
</organism>
<reference evidence="1 2" key="1">
    <citation type="submission" date="2019-03" db="EMBL/GenBank/DDBJ databases">
        <title>Above-ground endophytic microbial communities from plants in different locations in the United States.</title>
        <authorList>
            <person name="Frank C."/>
        </authorList>
    </citation>
    <scope>NUCLEOTIDE SEQUENCE [LARGE SCALE GENOMIC DNA]</scope>
    <source>
        <strain evidence="1 2">LP_2_YM</strain>
    </source>
</reference>
<gene>
    <name evidence="1" type="ORF">EC910_112110</name>
</gene>
<protein>
    <recommendedName>
        <fullName evidence="3">ATP F0F1 synthase subunit alpha</fullName>
    </recommendedName>
</protein>
<name>A0A4R4BEL2_BACTU</name>
<accession>A0A4R4BEL2</accession>
<dbReference type="AlphaFoldDB" id="A0A4R4BEL2"/>
<sequence length="324" mass="35793">MKKVILAGALGIAALAGTNLPGLEATKASAAVESNLSTIEGRVVEVSNNVISVESAQYSGPISIYLNSTPNVKIGDQVKAIGTVLRNFTDYMVAESVEKVEGTDILHQGSYLEHVFAYEYEIGHVKKIDKFKFGIEESDYVIVQYTGKDGSKRDVTVYLTQGQKFNIGEKVKVHMINAERSNGWSITDEIEKINNPQTLNEDQGIWDYKQTNIKNTLKPGFYEKQNGLPDFAIGKIAKVGKGLYGPGDQTEYVVVKAPNKSGEEKSIYVVLTEGQKFDVGEKVKVDFHDGSDFHGMTLETDNHIKKIDNTNNQTQSNEDWVWGS</sequence>
<evidence type="ECO:0000313" key="2">
    <source>
        <dbReference type="Proteomes" id="UP000295285"/>
    </source>
</evidence>
<dbReference type="EMBL" id="SMDG01000012">
    <property type="protein sequence ID" value="TCW53161.1"/>
    <property type="molecule type" value="Genomic_DNA"/>
</dbReference>